<feature type="region of interest" description="Disordered" evidence="1">
    <location>
        <begin position="283"/>
        <end position="349"/>
    </location>
</feature>
<dbReference type="CDD" id="cd07987">
    <property type="entry name" value="LPLAT_MGAT-like"/>
    <property type="match status" value="1"/>
</dbReference>
<comment type="caution">
    <text evidence="3">The sequence shown here is derived from an EMBL/GenBank/DDBJ whole genome shotgun (WGS) entry which is preliminary data.</text>
</comment>
<feature type="compositionally biased region" description="Polar residues" evidence="1">
    <location>
        <begin position="686"/>
        <end position="696"/>
    </location>
</feature>
<feature type="region of interest" description="Disordered" evidence="1">
    <location>
        <begin position="198"/>
        <end position="223"/>
    </location>
</feature>
<gene>
    <name evidence="3" type="ORF">DUNSADRAFT_11801</name>
</gene>
<accession>A0ABQ7GCJ6</accession>
<reference evidence="3" key="1">
    <citation type="submission" date="2017-08" db="EMBL/GenBank/DDBJ databases">
        <authorList>
            <person name="Polle J.E."/>
            <person name="Barry K."/>
            <person name="Cushman J."/>
            <person name="Schmutz J."/>
            <person name="Tran D."/>
            <person name="Hathwaick L.T."/>
            <person name="Yim W.C."/>
            <person name="Jenkins J."/>
            <person name="Mckie-Krisberg Z.M."/>
            <person name="Prochnik S."/>
            <person name="Lindquist E."/>
            <person name="Dockter R.B."/>
            <person name="Adam C."/>
            <person name="Molina H."/>
            <person name="Bunkerborg J."/>
            <person name="Jin E."/>
            <person name="Buchheim M."/>
            <person name="Magnuson J."/>
        </authorList>
    </citation>
    <scope>NUCLEOTIDE SEQUENCE</scope>
    <source>
        <strain evidence="3">CCAP 19/18</strain>
    </source>
</reference>
<evidence type="ECO:0000313" key="4">
    <source>
        <dbReference type="Proteomes" id="UP000815325"/>
    </source>
</evidence>
<evidence type="ECO:0000313" key="3">
    <source>
        <dbReference type="EMBL" id="KAF5832325.1"/>
    </source>
</evidence>
<keyword evidence="4" id="KW-1185">Reference proteome</keyword>
<dbReference type="SUPFAM" id="SSF69593">
    <property type="entry name" value="Glycerol-3-phosphate (1)-acyltransferase"/>
    <property type="match status" value="1"/>
</dbReference>
<organism evidence="3 4">
    <name type="scientific">Dunaliella salina</name>
    <name type="common">Green alga</name>
    <name type="synonym">Protococcus salinus</name>
    <dbReference type="NCBI Taxonomy" id="3046"/>
    <lineage>
        <taxon>Eukaryota</taxon>
        <taxon>Viridiplantae</taxon>
        <taxon>Chlorophyta</taxon>
        <taxon>core chlorophytes</taxon>
        <taxon>Chlorophyceae</taxon>
        <taxon>CS clade</taxon>
        <taxon>Chlamydomonadales</taxon>
        <taxon>Dunaliellaceae</taxon>
        <taxon>Dunaliella</taxon>
    </lineage>
</organism>
<dbReference type="Pfam" id="PF00561">
    <property type="entry name" value="Abhydrolase_1"/>
    <property type="match status" value="1"/>
</dbReference>
<dbReference type="SMART" id="SM00563">
    <property type="entry name" value="PlsC"/>
    <property type="match status" value="1"/>
</dbReference>
<feature type="region of interest" description="Disordered" evidence="1">
    <location>
        <begin position="686"/>
        <end position="708"/>
    </location>
</feature>
<evidence type="ECO:0000259" key="2">
    <source>
        <dbReference type="SMART" id="SM00563"/>
    </source>
</evidence>
<dbReference type="Gene3D" id="3.40.50.1820">
    <property type="entry name" value="alpha/beta hydrolase"/>
    <property type="match status" value="1"/>
</dbReference>
<feature type="region of interest" description="Disordered" evidence="1">
    <location>
        <begin position="367"/>
        <end position="397"/>
    </location>
</feature>
<dbReference type="EMBL" id="MU069881">
    <property type="protein sequence ID" value="KAF5832325.1"/>
    <property type="molecule type" value="Genomic_DNA"/>
</dbReference>
<protein>
    <recommendedName>
        <fullName evidence="2">Phospholipid/glycerol acyltransferase domain-containing protein</fullName>
    </recommendedName>
</protein>
<feature type="compositionally biased region" description="Low complexity" evidence="1">
    <location>
        <begin position="328"/>
        <end position="349"/>
    </location>
</feature>
<dbReference type="Pfam" id="PF01553">
    <property type="entry name" value="Acyltransferase"/>
    <property type="match status" value="1"/>
</dbReference>
<dbReference type="PANTHER" id="PTHR22753:SF48">
    <property type="entry name" value="PHOSPHOLIPID_GLYCEROL ACYLTRANSFERASE DOMAIN-CONTAINING PROTEIN"/>
    <property type="match status" value="1"/>
</dbReference>
<dbReference type="Proteomes" id="UP000815325">
    <property type="component" value="Unassembled WGS sequence"/>
</dbReference>
<proteinExistence type="predicted"/>
<name>A0ABQ7GCJ6_DUNSA</name>
<evidence type="ECO:0000256" key="1">
    <source>
        <dbReference type="SAM" id="MobiDB-lite"/>
    </source>
</evidence>
<dbReference type="InterPro" id="IPR029058">
    <property type="entry name" value="AB_hydrolase_fold"/>
</dbReference>
<dbReference type="PANTHER" id="PTHR22753">
    <property type="entry name" value="TRANSMEMBRANE PROTEIN 68"/>
    <property type="match status" value="1"/>
</dbReference>
<feature type="compositionally biased region" description="Polar residues" evidence="1">
    <location>
        <begin position="316"/>
        <end position="325"/>
    </location>
</feature>
<feature type="domain" description="Phospholipid/glycerol acyltransferase" evidence="2">
    <location>
        <begin position="438"/>
        <end position="553"/>
    </location>
</feature>
<dbReference type="SUPFAM" id="SSF53474">
    <property type="entry name" value="alpha/beta-Hydrolases"/>
    <property type="match status" value="1"/>
</dbReference>
<dbReference type="InterPro" id="IPR002123">
    <property type="entry name" value="Plipid/glycerol_acylTrfase"/>
</dbReference>
<dbReference type="InterPro" id="IPR000073">
    <property type="entry name" value="AB_hydrolase_1"/>
</dbReference>
<sequence>MDARDVVVALIEKLLSEHGATSSQVAAYHEQRRQQKAAFQQQEQLLQQVASEPGNASPQDTAYKQRLLQERFHQYQLQQPKQKHPQVVLVGESFGGALALRVALAAPHLLHSMVLVNPATSFNRSLGGMTAFVSSTNLLGLFPQGMYNVAQSTLLPLLVNSQRLVPQGADLMRAMIEMTALPSEQDLLNSDKAAANGAIASGSTQQQQQQQQPSNGVPPPLQDVAANDFLVSSEAAAAANFRSNLMREADLPDDMLRGISVPVLLISAARDRLLPSVQEGTLANPAGSVPQPIASSQAQPTAADLPESNGNGNGTIGAQQPSLQPQLAGASSSTASISPSNGGSSSSAYNGGSGMGMDAAAGAATAAAPASSAARESGEPARRLPPPPNPRPSSGLADNAAFDEWIQILAPWRDLVSPVVLGTEHLPPLGSEEFKRPMLFVGNHQRVGLYDTPLLVYEMAVRGYRVRGLAHPGHWSGPLGSFFEIFGAVKASPMAAFRLLRNQEKVLLFPGGAKEVTKPRGSEYMLQWKSEPDFVRLAAKCDALIVPFACVGADDAFELVMDNSDVMKNPVLGPFFKGVMNALDPSLDPVESMMPLTRLPGLGLPSPIPVPNMNRLYFKFSPPIDTAAMKKDLRNDVVMQQLYNQSRQTVEQCMADLLAHRQQDKGMSLGGRLISTVDQWVPLIQRTATTRKSTGSEARGQQREDQRR</sequence>